<accession>A0ABR6BV33</accession>
<dbReference type="CDD" id="cd19531">
    <property type="entry name" value="LCL_NRPS-like"/>
    <property type="match status" value="3"/>
</dbReference>
<dbReference type="InterPro" id="IPR025110">
    <property type="entry name" value="AMP-bd_C"/>
</dbReference>
<comment type="caution">
    <text evidence="7">The sequence shown here is derived from an EMBL/GenBank/DDBJ whole genome shotgun (WGS) entry which is preliminary data.</text>
</comment>
<dbReference type="NCBIfam" id="NF004282">
    <property type="entry name" value="PRK05691.1"/>
    <property type="match status" value="9"/>
</dbReference>
<keyword evidence="4" id="KW-0677">Repeat</keyword>
<evidence type="ECO:0000256" key="1">
    <source>
        <dbReference type="ARBA" id="ARBA00001957"/>
    </source>
</evidence>
<dbReference type="SUPFAM" id="SSF56801">
    <property type="entry name" value="Acetyl-CoA synthetase-like"/>
    <property type="match status" value="5"/>
</dbReference>
<dbReference type="Gene3D" id="3.30.300.30">
    <property type="match status" value="5"/>
</dbReference>
<dbReference type="CDD" id="cd19543">
    <property type="entry name" value="DCL_NRPS"/>
    <property type="match status" value="2"/>
</dbReference>
<organism evidence="7 8">
    <name type="scientific">Kutzneria viridogrisea</name>
    <dbReference type="NCBI Taxonomy" id="47990"/>
    <lineage>
        <taxon>Bacteria</taxon>
        <taxon>Bacillati</taxon>
        <taxon>Actinomycetota</taxon>
        <taxon>Actinomycetes</taxon>
        <taxon>Pseudonocardiales</taxon>
        <taxon>Pseudonocardiaceae</taxon>
        <taxon>Kutzneria</taxon>
    </lineage>
</organism>
<keyword evidence="8" id="KW-1185">Reference proteome</keyword>
<proteinExistence type="predicted"/>
<dbReference type="SMART" id="SM01294">
    <property type="entry name" value="PKS_PP_betabranch"/>
    <property type="match status" value="1"/>
</dbReference>
<dbReference type="InterPro" id="IPR020845">
    <property type="entry name" value="AMP-binding_CS"/>
</dbReference>
<dbReference type="CDD" id="cd17643">
    <property type="entry name" value="A_NRPS_Cytc1-like"/>
    <property type="match status" value="1"/>
</dbReference>
<dbReference type="CDD" id="cd19534">
    <property type="entry name" value="E_NRPS"/>
    <property type="match status" value="3"/>
</dbReference>
<dbReference type="Pfam" id="PF00668">
    <property type="entry name" value="Condensation"/>
    <property type="match status" value="8"/>
</dbReference>
<dbReference type="Pfam" id="PF13193">
    <property type="entry name" value="AMP-binding_C"/>
    <property type="match status" value="5"/>
</dbReference>
<feature type="domain" description="Carrier" evidence="6">
    <location>
        <begin position="3428"/>
        <end position="3502"/>
    </location>
</feature>
<protein>
    <submittedName>
        <fullName evidence="7">Amino acid adenylation domain-containing protein/non-ribosomal peptide synthase protein (TIGR01720 family)</fullName>
    </submittedName>
</protein>
<dbReference type="InterPro" id="IPR023213">
    <property type="entry name" value="CAT-like_dom_sf"/>
</dbReference>
<dbReference type="InterPro" id="IPR042099">
    <property type="entry name" value="ANL_N_sf"/>
</dbReference>
<dbReference type="Gene3D" id="3.30.559.10">
    <property type="entry name" value="Chloramphenicol acetyltransferase-like domain"/>
    <property type="match status" value="8"/>
</dbReference>
<dbReference type="InterPro" id="IPR001242">
    <property type="entry name" value="Condensation_dom"/>
</dbReference>
<evidence type="ECO:0000313" key="7">
    <source>
        <dbReference type="EMBL" id="MBA8930781.1"/>
    </source>
</evidence>
<dbReference type="SUPFAM" id="SSF52777">
    <property type="entry name" value="CoA-dependent acyltransferases"/>
    <property type="match status" value="16"/>
</dbReference>
<feature type="domain" description="Carrier" evidence="6">
    <location>
        <begin position="4875"/>
        <end position="4950"/>
    </location>
</feature>
<keyword evidence="5" id="KW-0045">Antibiotic biosynthesis</keyword>
<reference evidence="7 8" key="1">
    <citation type="submission" date="2020-08" db="EMBL/GenBank/DDBJ databases">
        <title>Genomic Encyclopedia of Archaeal and Bacterial Type Strains, Phase II (KMG-II): from individual species to whole genera.</title>
        <authorList>
            <person name="Goeker M."/>
        </authorList>
    </citation>
    <scope>NUCLEOTIDE SEQUENCE [LARGE SCALE GENOMIC DNA]</scope>
    <source>
        <strain evidence="7 8">DSM 43850</strain>
    </source>
</reference>
<dbReference type="PROSITE" id="PS00455">
    <property type="entry name" value="AMP_BINDING"/>
    <property type="match status" value="4"/>
</dbReference>
<evidence type="ECO:0000313" key="8">
    <source>
        <dbReference type="Proteomes" id="UP000517916"/>
    </source>
</evidence>
<dbReference type="SUPFAM" id="SSF47336">
    <property type="entry name" value="ACP-like"/>
    <property type="match status" value="5"/>
</dbReference>
<dbReference type="InterPro" id="IPR006162">
    <property type="entry name" value="Ppantetheine_attach_site"/>
</dbReference>
<dbReference type="Gene3D" id="3.40.50.12780">
    <property type="entry name" value="N-terminal domain of ligase-like"/>
    <property type="match status" value="2"/>
</dbReference>
<dbReference type="InterPro" id="IPR036736">
    <property type="entry name" value="ACP-like_sf"/>
</dbReference>
<evidence type="ECO:0000256" key="4">
    <source>
        <dbReference type="ARBA" id="ARBA00022737"/>
    </source>
</evidence>
<dbReference type="PROSITE" id="PS00012">
    <property type="entry name" value="PHOSPHOPANTETHEINE"/>
    <property type="match status" value="4"/>
</dbReference>
<dbReference type="InterPro" id="IPR009081">
    <property type="entry name" value="PP-bd_ACP"/>
</dbReference>
<dbReference type="PROSITE" id="PS50075">
    <property type="entry name" value="CARRIER"/>
    <property type="match status" value="5"/>
</dbReference>
<feature type="domain" description="Carrier" evidence="6">
    <location>
        <begin position="5887"/>
        <end position="5961"/>
    </location>
</feature>
<evidence type="ECO:0000256" key="2">
    <source>
        <dbReference type="ARBA" id="ARBA00022450"/>
    </source>
</evidence>
<dbReference type="RefSeq" id="WP_182840068.1">
    <property type="nucleotide sequence ID" value="NZ_JACJID010000007.1"/>
</dbReference>
<evidence type="ECO:0000256" key="5">
    <source>
        <dbReference type="ARBA" id="ARBA00023194"/>
    </source>
</evidence>
<gene>
    <name evidence="7" type="ORF">BC739_008028</name>
</gene>
<dbReference type="NCBIfam" id="TIGR01720">
    <property type="entry name" value="NRPS-para261"/>
    <property type="match status" value="3"/>
</dbReference>
<dbReference type="CDD" id="cd05930">
    <property type="entry name" value="A_NRPS"/>
    <property type="match status" value="3"/>
</dbReference>
<dbReference type="Pfam" id="PF00550">
    <property type="entry name" value="PP-binding"/>
    <property type="match status" value="5"/>
</dbReference>
<name>A0ABR6BV33_9PSEU</name>
<dbReference type="Gene3D" id="3.40.50.980">
    <property type="match status" value="6"/>
</dbReference>
<dbReference type="PANTHER" id="PTHR45527">
    <property type="entry name" value="NONRIBOSOMAL PEPTIDE SYNTHETASE"/>
    <property type="match status" value="1"/>
</dbReference>
<comment type="cofactor">
    <cofactor evidence="1">
        <name>pantetheine 4'-phosphate</name>
        <dbReference type="ChEBI" id="CHEBI:47942"/>
    </cofactor>
</comment>
<dbReference type="InterPro" id="IPR010071">
    <property type="entry name" value="AA_adenyl_dom"/>
</dbReference>
<feature type="domain" description="Carrier" evidence="6">
    <location>
        <begin position="2418"/>
        <end position="2493"/>
    </location>
</feature>
<dbReference type="InterPro" id="IPR010060">
    <property type="entry name" value="NRPS_synth"/>
</dbReference>
<sequence length="6410" mass="699233">MTSSKQDRISALPPHLREQLRKRLAGRARAQTIPAADRTAPLPLSFAQQRLWFLNQLHPGDVGYNSALALRLTGPLDVARLIAAVARLVARHEALRTTFQDVDGKPVQVVHPVGDFPVVTVHASPADLDHVLTTEYATPFDLRTGPLLRALLVRVADTENVLLLTAHHIVTDGWSMGVLTTELSTLYNGGELPDPAVQYADYAVWQRDRLSGSALDEQLAYWQRQLAGLRPLELPADRPRPAVRTSAGANHDFRLPAGTSARLEELAKANDTTLFTVLIAACQLLFARYSGQRDVALGTVTSGRNRAELKELVGFFVNTVVIRSEVDSALTFTGLLAAAKNTVLDAFAHDEVPFDRLVDALRTEREVSRNPLFDVMVLLQNSQGALPEFAGLHAQPVDLAGSTANFDLTLQFQEQPGGLVGSVEYSTDLFDEATIQRMVGHLVALLTQVVATPDRRLSTLPWASAEERYQVVTEWNDTSWALPEASVPQVFAEQVRRTPEAVALVGADGPMTYRQLDARANRLAHELIRLGVRPEDRVAILADRSVASITAVLAVIKAGGAYLPLDTRAPLDRLRLVLAESGAALVLTDHVWRDTAQKVHSRLLLSVEDECGGPDTDPDVPIRPDNLVYVEYTSGSTGTPKGVAVRHRDVVGLARDRRFDGEAHRSVLVHSPLAFDASTYELWVPLLRGGRAVLAPDGELGVDLLQRLITEHAVTALWLTAGLFRLVAQERPECLSGLGELWTGGDVVPAWAVRRVLAANPGLAVVDGYGPTETTTFACAHRMSGQVPEPVPIGRPLDNMRAFVLDGDLNPVPAGVPGELYVSGAGLARGYLGQAGLTAERFVACPFAVAGQRMYRTGDVVRWRSGGTIEFLGRADDQVKIRGFRIELGEVEKVLVQHPDLTEAVVVARTDEGHKRLVAYVVGTGSADLRAWAKRVLADYMVPSVFVRLAELPLTANGKVDRRALPAPQEPTSQYVAPSGPVQQALAGIWAEVLGVERVGAHEDFFSLGGDSIISIQVVARAAKAGLRVSSKDIFRHPTVAELAANTTAVEQEKAEPVITGPVGLSPIQHWFFESESDSRHHFTMSVLVELAEELCPDTLRGALEAVVAQHDALRMRFTCHDGVWQQEPAPAERVHLTEADPESAALAAQTGLDLGAGPLLRAVMSGNRLLLVVHHLVMDSVSWRILLEELESAYRGAELGAKTTSFTGWAARLDEYTRAGGFDADLPYWTEAADTRAAALPRDHDGPNTVGSTRTVTVRLDAEATDALLREVPAVYRTQVNDVLISALGRVLAEWTGHRNVLLAMEGHGREDVLEGVDLSRTIGWFTTLFPVALTAEPGEWGRVLKSTKEQLRAVPHRGLSYGALRYLTGTAPEVHPELSFNYHGQWDVAAAERGFYRARLEAPGQDLPEDRTREHLIDVTGVVENGRLELTWLYSANLHEDGTVRRLADRMVAALREIVEHCAAPGAGGRTPSDFPLARLDQAAVDRIVGDGRSVADIYPLTPLQTGMVFHSLVDSSSGAYFDQARIRLSGVSDPRALGLAWQRVVDRTPILRGSVVWEGLDQPHLVIHREAVVPISERGGDTALDLASPPLMRVAVERVAEDEVLLVWTFHHVLLDGWSLGQVFAEVCEQYAAIVRDRAPELVTRRPFRDYLEWLAGQDLTQAETHWRGVLAGFEVPTPLPYDRPPQEAHRAESTASVGIEVTGEVSAMARRHGLTVNTVVQGAWALLLAAYSGEPDVVFGSTVSGRPADLPGVESMVGVFINTVPTRVRVDHGQNLLAWLRGVQAAQTESRRFEFVSLAQLRSWSDLPAGGSLFDSSVVFENYPFDESSTAAAGLRVRRVDAVDTTSFPLSVRAHLAEQLHVDLSYDPRLFDAGTARQLLATLRTLLTEMISEPDRPIARLPLLDEADRHKVLVTWNGAESTQVDISLPELFQRQVRRTPDAIAVTCGDTAVTYAELNARANRLARYLVERGAGPERFVALILDRSVDLIVAVLAVLKSGAAYLPVDPGYPAERIAAMLADTDPVLVLTGEELDLDGYGSQDLTEVPLLPENPAYVIYTSGSTGRPKGVVVPHANVVRLFTATSYWFGFDDRDVWTLFHSYAFDFSVWELWGPLLHGGRLVVVSHAVSRSPEDFLRLLAEQRVTVLNQTPSAFYQLIGADHGAELALRYVIFGGEALDPRRLAQWYSRHAEDAPLLVNMYGITETTVHVSYVALDRGRAASVIGVPIPDLRVYVLDPELRPVPPGVPGELCVAGAGLARGYLNRAGLTAERFVADPFGAAGSRMYRSGDVVRWNADGELEYLGRSDDQVKIRGFRIELGEIEAVLRAHPAAAQVTVIAREDDPGRKRLVAYVVPNGVPPTTAQLRELAAASLPEHMVPQAFVTVESIPLTRNGKLDRAALPAPDSPCATAGYVAPRNDTERLIAEVWAQALKVDRVGVEDNFFELGGDSIISIQVASRLRSALDVQVSPRAVFSHPTVAGMAGQLGAERADTIPLVARDAALPLSFAQQRLWFLHEFEPESTEYVTRFAVRLRGELDVDAMNRAFTALTARHESLRTTLDSIDGRGVQVVHPAAEFVLPVVDLTGRHEELAALLLADGTRPFDLREGPLLRASLVRLGPAEQVLTITLHHVITDGWSMGVLIEELGALYAGAELPPLPVQYPDFAVWQRDQLSGPAVEERLAYWRCKLSGVQPLELPTDRPRPPVRTSAGATQQFEVSAAVTRQLRELGTRQDATLFITLVAACKLLLHRWSGQDDIAVGTVVSGRERAELDRVVGLFVNTLVLRSEVDGRAGFTQLLKQVRKTVLDALAHQDVPFERLVDDLDLERDTSRNPLFDVMVLLQNAPGAPPELPGLAVEPLELPVVSTTCDLSLEFQEFEGGLVGAIEYNTDLFDPATIEHMSAALVLLLTAVAQAPDRPVDQLSLLTGAEARQLTEVWNDTATAVPELGLAEVFAQQAARTPQATALVFGDTALSFEELDHRANRLAHKLIAAGVGPERLVAVKLPRSHEVVVAILAVLKAGGAYLPVDTSLPAERIEFLLSDAKPVAVVTDTAAEGWPDTAPATQVRPSNPAYVIYTSGSTGRPKGVVVEQRQLITLFAGHELLRRSRPGRIRGALTAAFSFDTSLEGLLLLAAGHELHVIAEDVRLDTEALVDYVARHRIDFMDLTPTYARELIDAGLLSGDRHQPSQLMLGGEAVGRALWRELAVVEGTASHNYYGPTECTVDALRWPIQGGQPMVGRPMPNVRAYVLDPWGGQQPVGVPGELYLAGDQVARGYLNRPGLTADRFTANPFGEPGSRMYATGDRARWTRDGVLEYLGRVDEQVKIRGFRVEPGEIETALLGHPEVSAAVVVAREDGGHKRLVAYVVVSGEPDLRGWLKRGLPDYMVPSVFVPLDRLPTNSSGKVDRRALPQPDFGGTDTGYLAPRTAVERELARIWAEVLGVRRVGVRDNFFGLGGDSILSIQVVARARQSGLRVTSKDIFQRQTVAELAAETRFAEAPAALEVTGPAPLTPIQRWFLETSSTHRFTMSMLVELPEDVDEAALRTALTAVIDHHEALRSRFTLVDGHWVQDVVGCADVLVRYDGEDRQARATEVQAGLNPVTGPLVGAVLFGHELFLAVHHLVVDGVSWRVLFEDLETAYTQVCSGQPVRLAPSTTSYRTWATRLAEHVRAGHLDGDLAYWAALDRNVPALPVDRSGPNTVESTETVSVRLTKRDTDALLHQVPDTYRTQVNDVLLSAVGRVLAEWTGAARVLIGMEGHGREEIIEGLDLSRTVGWFTSEYPVALEVPGDDWGVTLKSVKEQLRAVPSRGLSYGALRYLAGTAPEVQPQVTFNYHGQWGGESSEGLYRRWLPGIGQDIDPDSTRTSLLDITGIVAEGELELGWTYSTAVHEQATVRRLAERTVEALREIVAHCARPDTGGRTPSDFPLARLDQRQLDLVAGDGRDVEDIYPLTPLQAGILFHGLVDPEAGAYFNQVHMRLSGVDDPAALAAAWQRVVDRTPVLRSRIAWAGLDDPVQVVHREVVVPVDQYDWREADVAAELESVLARDRALGLDLAKPPLMRLVIARVTEDEVVLVWTSHHVLLDGWSTGQVFAEACEQYAADTSGRAPQLAPRRPFRDYLTWLDRQDAEQAERHWREVLAGFDAATPLPYDRLPLRSHSTESAQAVRVELSAGVSAQVRDAARRHGLTLNTLVQGAWALLLARYGGEPDVVFGTTVSGRPAELPGVESMIGMFINTVPTRVRVSDRAGVLSWLRELQLAQTESRRFDFVSLAQLRGWSSVPAGSSLFDSAVVFENFPIGAEPGGGSIGVREVHAQDTTNFPLMLSAHLTDKLCFELGYDATLFDASTVERVLGQLCNLVRVLLLEPDGLIGDLPWLSDVRPEWTGTELAVPELTFPEVFQAQVASTPDATALVFRGAELTYTEVEQKANRLAHKLIADGVGPERVVAVRLARSADVVVAMLAVFKAGGVYLPIDVSLPQERIEFLLRDAGAVAVIEDVAAEDWPASAPVSRIGPWSSAYVIYTSGSTGLPKGVVVEHRSLVNLLWGHRVGFVRDLPGRARVAVTAVFSFDTSLEGPVLMAAGHELHVIDDETRRDPDALVSYVSANRIDFLDLTPSFAAQLVAAGLLAGEWRPKVLMLGGEALPESLWTTLSAAKDVAAFNFYGPTECTVDALWWPVRGDRPLVGRPVPNVRAYVLDAGLRPVPVGVVGELYLAGGQVARGYLGRAGLTADRFVADPFGGVGSRMYATGDRVRWTADGVLEYLGRVDEQVKIRGFRIEPGEVESVLRQHPEVRDAVVIAREDGGHKRLVAYVVGSDGDLSSWLRYRLPEYMVPAVFVVLERMPLNANGKLDRKALPAPEFTGAGHGYVAPRNEIERRLAEVWAEVLGVDRVGVEDNFFELGGDSILSIRMASRIRTTIGADISPGAVFSTPTIAGLAQVVPMTTSTTERIPPAQRGEALPLSFAQQRLWFLNEFEPDSTEYVTPAAIRLHGTLDVTALSEAFTALIVRHESLRTTFGSVDGVGVQRIHEPEPFQVEVLDMAGLSADAVDRVVAQESTRPFDLAAGPLLRVKLLRLGAEEHVLILVQHHIITDGWSSDVLTAELGELYQAAVRGEQADLPALPIQYADFAVWQREHLSGPELADRLGYWTRQLASVEPVDLPTDRPRPAVRTSAGAVHAFQVPEEITGGLRDLGRAQDGTLFMTLVAACQVLLARYTGQQDIAVGTVTAGRDRAELENLIGFFVNTLVLRSEVDRGRGFRDLLRAVRETVLAAFAHQDVPFERIVDELDLERDTSRSPLFDVMVTLQNAPDRAPELAGLRVEEVALPMVTATCDLTFEFQERDGVLLGAVEYNTDLFDQCTVARMTGHLLALLDAVVRAPDCPLAQLPWRSDVRPEWTGTALAVPELTFTEVFQAQVASTPDATALVFQGTSLTFAELNARANRLAHKLIADGVEPEQAVAVMMPRSADFVVAMLAVFKAGGVYVPVDPDLPADRVEFLLRDAQVAAVLTDVSAEDWPDTNPPIRIGPSSSAYVIYTSGSTGLPKGVVVEHRSLVNLLWGHRVGFVRDLPGRARVAVTAVFSFDTSLEGPVLMAAGHELHVIDDETRRDPDALVSYVSANRIDFLDLTPSFAAQLVAAGLLAGEWRPKVLMLGGEALPESLWATLAAAKDVAVYNFYGPTECTVDALWWPVRGDRPLVGRPVPNVRAYVLDAGLRPVPVGVVGELYLAGGQVARGYLGRAGLTADRFVADPFGGAGSRMYATGDRVRWTADGVLEYLGRVDGQVKIRGFRIEPGEVEAVLRQHPEVCDAVVIAREDGGHRRLVAYVVGSADVRDWLRERLPEYMVPAVFVVLERMPLNANGKLDRKALPEPEFTGAEHEYVAPRDEIERRLAEVWAEVLGVDRVGVEDNFFELGGDSILSIQVVARCRQTGLGLTSKSIFLHQTIAALAPAVTSAQTSAVNNQVVVGEVPLTPIQHWLFEAHTVNPHHFNQANLLELADPLNVPALRDALQALVVQHDALRMRFEQVDGQWRQHNAAIEPVELLEVHDLSTLDERERSTAMRKIADEVHAGFDLGRGPLLKAVLFDLGADLRSHLLLVAHHLVVDGVSWRILVEDLDTGYRQAAGGERIDLGAKSTSFREWARRSGVYAVSGALDGEVEHWAAALDDGALPLDRDVPVRGVASRAVSVELDAEDTDTLLRRAPTVYRTRVNDVLLAALAWALSRWTGRDRISIDLEGHGREDILDDIDLSRTVGWFTTVFPVALDVTVGEWRGLVKSVRRQLRATPGNGFGFGALRYLGAPQVRERLTRTGPRLAFNYLGQWDATGDQELDGLYRASLGSLGQDQDPADRGSHPVEVVGGVTGGRLGFAWYYQPDLFDEATIEAVAADFATALRHIAGDCRGGAR</sequence>
<dbReference type="Proteomes" id="UP000517916">
    <property type="component" value="Unassembled WGS sequence"/>
</dbReference>
<dbReference type="EMBL" id="JACJID010000007">
    <property type="protein sequence ID" value="MBA8930781.1"/>
    <property type="molecule type" value="Genomic_DNA"/>
</dbReference>
<dbReference type="SMART" id="SM00823">
    <property type="entry name" value="PKS_PP"/>
    <property type="match status" value="5"/>
</dbReference>
<dbReference type="NCBIfam" id="TIGR01733">
    <property type="entry name" value="AA-adenyl-dom"/>
    <property type="match status" value="5"/>
</dbReference>
<dbReference type="Gene3D" id="3.30.559.30">
    <property type="entry name" value="Nonribosomal peptide synthetase, condensation domain"/>
    <property type="match status" value="8"/>
</dbReference>
<dbReference type="InterPro" id="IPR045851">
    <property type="entry name" value="AMP-bd_C_sf"/>
</dbReference>
<dbReference type="Gene3D" id="2.30.38.10">
    <property type="entry name" value="Luciferase, Domain 3"/>
    <property type="match status" value="3"/>
</dbReference>
<keyword evidence="2" id="KW-0596">Phosphopantetheine</keyword>
<dbReference type="PANTHER" id="PTHR45527:SF14">
    <property type="entry name" value="PLIPASTATIN SYNTHASE SUBUNIT B"/>
    <property type="match status" value="1"/>
</dbReference>
<evidence type="ECO:0000256" key="3">
    <source>
        <dbReference type="ARBA" id="ARBA00022553"/>
    </source>
</evidence>
<dbReference type="InterPro" id="IPR000873">
    <property type="entry name" value="AMP-dep_synth/lig_dom"/>
</dbReference>
<dbReference type="Pfam" id="PF00501">
    <property type="entry name" value="AMP-binding"/>
    <property type="match status" value="5"/>
</dbReference>
<dbReference type="NCBIfam" id="NF003417">
    <property type="entry name" value="PRK04813.1"/>
    <property type="match status" value="5"/>
</dbReference>
<feature type="domain" description="Carrier" evidence="6">
    <location>
        <begin position="977"/>
        <end position="1051"/>
    </location>
</feature>
<keyword evidence="3" id="KW-0597">Phosphoprotein</keyword>
<dbReference type="Gene3D" id="1.10.1200.10">
    <property type="entry name" value="ACP-like"/>
    <property type="match status" value="5"/>
</dbReference>
<dbReference type="CDD" id="cd12117">
    <property type="entry name" value="A_NRPS_Srf_like"/>
    <property type="match status" value="1"/>
</dbReference>
<dbReference type="InterPro" id="IPR020806">
    <property type="entry name" value="PKS_PP-bd"/>
</dbReference>
<evidence type="ECO:0000259" key="6">
    <source>
        <dbReference type="PROSITE" id="PS50075"/>
    </source>
</evidence>